<dbReference type="Gene3D" id="3.30.160.70">
    <property type="entry name" value="Methylated DNA-protein cysteine methyltransferase domain"/>
    <property type="match status" value="1"/>
</dbReference>
<organism evidence="11 12">
    <name type="scientific">Thermodesulforhabdus norvegica</name>
    <dbReference type="NCBI Taxonomy" id="39841"/>
    <lineage>
        <taxon>Bacteria</taxon>
        <taxon>Pseudomonadati</taxon>
        <taxon>Thermodesulfobacteriota</taxon>
        <taxon>Syntrophobacteria</taxon>
        <taxon>Syntrophobacterales</taxon>
        <taxon>Thermodesulforhabdaceae</taxon>
        <taxon>Thermodesulforhabdus</taxon>
    </lineage>
</organism>
<evidence type="ECO:0000256" key="2">
    <source>
        <dbReference type="ARBA" id="ARBA00008711"/>
    </source>
</evidence>
<comment type="catalytic activity">
    <reaction evidence="8">
        <text>a 6-O-methyl-2'-deoxyguanosine in DNA + L-cysteinyl-[protein] = S-methyl-L-cysteinyl-[protein] + a 2'-deoxyguanosine in DNA</text>
        <dbReference type="Rhea" id="RHEA:24000"/>
        <dbReference type="Rhea" id="RHEA-COMP:10131"/>
        <dbReference type="Rhea" id="RHEA-COMP:10132"/>
        <dbReference type="Rhea" id="RHEA-COMP:11367"/>
        <dbReference type="Rhea" id="RHEA-COMP:11368"/>
        <dbReference type="ChEBI" id="CHEBI:29950"/>
        <dbReference type="ChEBI" id="CHEBI:82612"/>
        <dbReference type="ChEBI" id="CHEBI:85445"/>
        <dbReference type="ChEBI" id="CHEBI:85448"/>
        <dbReference type="EC" id="2.1.1.63"/>
    </reaction>
</comment>
<keyword evidence="6" id="KW-0227">DNA damage</keyword>
<dbReference type="AlphaFoldDB" id="A0A1I4SCC9"/>
<dbReference type="InterPro" id="IPR036388">
    <property type="entry name" value="WH-like_DNA-bd_sf"/>
</dbReference>
<dbReference type="OrthoDB" id="9802228at2"/>
<dbReference type="NCBIfam" id="TIGR00589">
    <property type="entry name" value="ogt"/>
    <property type="match status" value="1"/>
</dbReference>
<evidence type="ECO:0000256" key="7">
    <source>
        <dbReference type="ARBA" id="ARBA00023204"/>
    </source>
</evidence>
<reference evidence="12" key="1">
    <citation type="submission" date="2016-10" db="EMBL/GenBank/DDBJ databases">
        <authorList>
            <person name="Varghese N."/>
            <person name="Submissions S."/>
        </authorList>
    </citation>
    <scope>NUCLEOTIDE SEQUENCE [LARGE SCALE GENOMIC DNA]</scope>
    <source>
        <strain evidence="12">DSM 9990</strain>
    </source>
</reference>
<keyword evidence="12" id="KW-1185">Reference proteome</keyword>
<dbReference type="GO" id="GO:0003908">
    <property type="term" value="F:methylated-DNA-[protein]-cysteine S-methyltransferase activity"/>
    <property type="evidence" value="ECO:0007669"/>
    <property type="project" value="UniProtKB-EC"/>
</dbReference>
<evidence type="ECO:0000256" key="3">
    <source>
        <dbReference type="ARBA" id="ARBA00011918"/>
    </source>
</evidence>
<proteinExistence type="inferred from homology"/>
<evidence type="ECO:0000313" key="12">
    <source>
        <dbReference type="Proteomes" id="UP000199611"/>
    </source>
</evidence>
<dbReference type="InterPro" id="IPR008332">
    <property type="entry name" value="MethylG_MeTrfase_N"/>
</dbReference>
<dbReference type="Proteomes" id="UP000199611">
    <property type="component" value="Unassembled WGS sequence"/>
</dbReference>
<dbReference type="EMBL" id="FOUU01000002">
    <property type="protein sequence ID" value="SFM61990.1"/>
    <property type="molecule type" value="Genomic_DNA"/>
</dbReference>
<evidence type="ECO:0000256" key="1">
    <source>
        <dbReference type="ARBA" id="ARBA00001286"/>
    </source>
</evidence>
<keyword evidence="5 11" id="KW-0808">Transferase</keyword>
<dbReference type="EC" id="2.1.1.63" evidence="3"/>
<evidence type="ECO:0000259" key="10">
    <source>
        <dbReference type="Pfam" id="PF02870"/>
    </source>
</evidence>
<evidence type="ECO:0000256" key="6">
    <source>
        <dbReference type="ARBA" id="ARBA00022763"/>
    </source>
</evidence>
<dbReference type="GO" id="GO:0032259">
    <property type="term" value="P:methylation"/>
    <property type="evidence" value="ECO:0007669"/>
    <property type="project" value="UniProtKB-KW"/>
</dbReference>
<dbReference type="InterPro" id="IPR036217">
    <property type="entry name" value="MethylDNA_cys_MeTrfase_DNAb"/>
</dbReference>
<dbReference type="Pfam" id="PF01035">
    <property type="entry name" value="DNA_binding_1"/>
    <property type="match status" value="1"/>
</dbReference>
<dbReference type="PROSITE" id="PS00374">
    <property type="entry name" value="MGMT"/>
    <property type="match status" value="1"/>
</dbReference>
<dbReference type="CDD" id="cd06445">
    <property type="entry name" value="ATase"/>
    <property type="match status" value="1"/>
</dbReference>
<protein>
    <recommendedName>
        <fullName evidence="3">methylated-DNA--[protein]-cysteine S-methyltransferase</fullName>
        <ecNumber evidence="3">2.1.1.63</ecNumber>
    </recommendedName>
</protein>
<dbReference type="SUPFAM" id="SSF46767">
    <property type="entry name" value="Methylated DNA-protein cysteine methyltransferase, C-terminal domain"/>
    <property type="match status" value="1"/>
</dbReference>
<accession>A0A1I4SCC9</accession>
<evidence type="ECO:0000256" key="4">
    <source>
        <dbReference type="ARBA" id="ARBA00022603"/>
    </source>
</evidence>
<keyword evidence="4 11" id="KW-0489">Methyltransferase</keyword>
<evidence type="ECO:0000256" key="8">
    <source>
        <dbReference type="ARBA" id="ARBA00049348"/>
    </source>
</evidence>
<keyword evidence="7" id="KW-0234">DNA repair</keyword>
<dbReference type="Gene3D" id="1.10.10.10">
    <property type="entry name" value="Winged helix-like DNA-binding domain superfamily/Winged helix DNA-binding domain"/>
    <property type="match status" value="1"/>
</dbReference>
<dbReference type="InterPro" id="IPR001497">
    <property type="entry name" value="MethylDNA_cys_MeTrfase_AS"/>
</dbReference>
<dbReference type="FunFam" id="1.10.10.10:FF:000214">
    <property type="entry name" value="Methylated-DNA--protein-cysteine methyltransferase"/>
    <property type="match status" value="1"/>
</dbReference>
<evidence type="ECO:0000259" key="9">
    <source>
        <dbReference type="Pfam" id="PF01035"/>
    </source>
</evidence>
<dbReference type="InterPro" id="IPR036631">
    <property type="entry name" value="MGMT_N_sf"/>
</dbReference>
<dbReference type="Pfam" id="PF02870">
    <property type="entry name" value="Methyltransf_1N"/>
    <property type="match status" value="1"/>
</dbReference>
<evidence type="ECO:0000313" key="11">
    <source>
        <dbReference type="EMBL" id="SFM61990.1"/>
    </source>
</evidence>
<gene>
    <name evidence="11" type="ORF">SAMN05660836_00879</name>
</gene>
<comment type="similarity">
    <text evidence="2">Belongs to the MGMT family.</text>
</comment>
<dbReference type="InterPro" id="IPR014048">
    <property type="entry name" value="MethylDNA_cys_MeTrfase_DNA-bd"/>
</dbReference>
<sequence>MSNSELCTLYLKSPMGFLKVVVSESEIFSIQWTEKPQETRFELPDRFEGLFNGIRSQFEEYWSGSRRVFSLPCNFHWASPFLRDVWQALMRIPYGTTCTYGDVARSVGRPGAARAVGTACARNPFVIVVPCHRVVRHDGSIGNYSAPGGSNLKEALINFERSNVRE</sequence>
<comment type="catalytic activity">
    <reaction evidence="1">
        <text>a 4-O-methyl-thymidine in DNA + L-cysteinyl-[protein] = a thymidine in DNA + S-methyl-L-cysteinyl-[protein]</text>
        <dbReference type="Rhea" id="RHEA:53428"/>
        <dbReference type="Rhea" id="RHEA-COMP:10131"/>
        <dbReference type="Rhea" id="RHEA-COMP:10132"/>
        <dbReference type="Rhea" id="RHEA-COMP:13555"/>
        <dbReference type="Rhea" id="RHEA-COMP:13556"/>
        <dbReference type="ChEBI" id="CHEBI:29950"/>
        <dbReference type="ChEBI" id="CHEBI:82612"/>
        <dbReference type="ChEBI" id="CHEBI:137386"/>
        <dbReference type="ChEBI" id="CHEBI:137387"/>
        <dbReference type="EC" id="2.1.1.63"/>
    </reaction>
</comment>
<dbReference type="PANTHER" id="PTHR10815:SF13">
    <property type="entry name" value="METHYLATED-DNA--PROTEIN-CYSTEINE METHYLTRANSFERASE"/>
    <property type="match status" value="1"/>
</dbReference>
<name>A0A1I4SCC9_9BACT</name>
<evidence type="ECO:0000256" key="5">
    <source>
        <dbReference type="ARBA" id="ARBA00022679"/>
    </source>
</evidence>
<dbReference type="STRING" id="39841.SAMN05660836_00879"/>
<feature type="domain" description="Methylated-DNA-[protein]-cysteine S-methyltransferase DNA binding" evidence="9">
    <location>
        <begin position="80"/>
        <end position="161"/>
    </location>
</feature>
<feature type="domain" description="Methylguanine DNA methyltransferase ribonuclease-like" evidence="10">
    <location>
        <begin position="10"/>
        <end position="73"/>
    </location>
</feature>
<dbReference type="RefSeq" id="WP_093393769.1">
    <property type="nucleotide sequence ID" value="NZ_FOUU01000002.1"/>
</dbReference>
<dbReference type="SUPFAM" id="SSF53155">
    <property type="entry name" value="Methylated DNA-protein cysteine methyltransferase domain"/>
    <property type="match status" value="1"/>
</dbReference>
<dbReference type="GO" id="GO:0006281">
    <property type="term" value="P:DNA repair"/>
    <property type="evidence" value="ECO:0007669"/>
    <property type="project" value="UniProtKB-KW"/>
</dbReference>
<dbReference type="PANTHER" id="PTHR10815">
    <property type="entry name" value="METHYLATED-DNA--PROTEIN-CYSTEINE METHYLTRANSFERASE"/>
    <property type="match status" value="1"/>
</dbReference>